<feature type="compositionally biased region" description="Low complexity" evidence="13">
    <location>
        <begin position="55"/>
        <end position="71"/>
    </location>
</feature>
<feature type="signal peptide" evidence="14">
    <location>
        <begin position="1"/>
        <end position="26"/>
    </location>
</feature>
<evidence type="ECO:0000256" key="10">
    <source>
        <dbReference type="ARBA" id="ARBA00023136"/>
    </source>
</evidence>
<keyword evidence="4 12" id="KW-0328">Glycosyltransferase</keyword>
<dbReference type="InterPro" id="IPR055270">
    <property type="entry name" value="Glyco_tran_10_C"/>
</dbReference>
<dbReference type="EC" id="2.4.1.-" evidence="12"/>
<keyword evidence="9 12" id="KW-0333">Golgi apparatus</keyword>
<dbReference type="GO" id="GO:0032580">
    <property type="term" value="C:Golgi cisterna membrane"/>
    <property type="evidence" value="ECO:0007669"/>
    <property type="project" value="UniProtKB-SubCell"/>
</dbReference>
<dbReference type="OrthoDB" id="427096at2759"/>
<accession>A0A6J1SBW0</accession>
<dbReference type="CTD" id="39653"/>
<keyword evidence="6 12" id="KW-0812">Transmembrane</keyword>
<evidence type="ECO:0000256" key="11">
    <source>
        <dbReference type="ARBA" id="ARBA00023180"/>
    </source>
</evidence>
<feature type="region of interest" description="Disordered" evidence="13">
    <location>
        <begin position="55"/>
        <end position="84"/>
    </location>
</feature>
<dbReference type="RefSeq" id="XP_026278527.2">
    <property type="nucleotide sequence ID" value="XM_026422742.2"/>
</dbReference>
<dbReference type="Pfam" id="PF17039">
    <property type="entry name" value="Glyco_tran_10_N"/>
    <property type="match status" value="1"/>
</dbReference>
<feature type="domain" description="Fucosyltransferase C-terminal" evidence="15">
    <location>
        <begin position="293"/>
        <end position="466"/>
    </location>
</feature>
<keyword evidence="7" id="KW-0735">Signal-anchor</keyword>
<evidence type="ECO:0000256" key="1">
    <source>
        <dbReference type="ARBA" id="ARBA00004447"/>
    </source>
</evidence>
<keyword evidence="14" id="KW-0732">Signal</keyword>
<dbReference type="KEGG" id="foc:113206592"/>
<dbReference type="Gene3D" id="3.40.50.11660">
    <property type="entry name" value="Glycosyl transferase family 10, C-terminal domain"/>
    <property type="match status" value="1"/>
</dbReference>
<evidence type="ECO:0000259" key="15">
    <source>
        <dbReference type="Pfam" id="PF00852"/>
    </source>
</evidence>
<evidence type="ECO:0000259" key="16">
    <source>
        <dbReference type="Pfam" id="PF17039"/>
    </source>
</evidence>
<evidence type="ECO:0000256" key="12">
    <source>
        <dbReference type="RuleBase" id="RU003832"/>
    </source>
</evidence>
<dbReference type="PANTHER" id="PTHR48438:SF1">
    <property type="entry name" value="ALPHA-(1,3)-FUCOSYLTRANSFERASE C-RELATED"/>
    <property type="match status" value="1"/>
</dbReference>
<dbReference type="RefSeq" id="XP_052126404.1">
    <property type="nucleotide sequence ID" value="XM_052270444.1"/>
</dbReference>
<evidence type="ECO:0000256" key="7">
    <source>
        <dbReference type="ARBA" id="ARBA00022968"/>
    </source>
</evidence>
<keyword evidence="11" id="KW-0325">Glycoprotein</keyword>
<evidence type="ECO:0000256" key="2">
    <source>
        <dbReference type="ARBA" id="ARBA00004922"/>
    </source>
</evidence>
<dbReference type="GO" id="GO:0008417">
    <property type="term" value="F:fucosyltransferase activity"/>
    <property type="evidence" value="ECO:0007669"/>
    <property type="project" value="InterPro"/>
</dbReference>
<evidence type="ECO:0000256" key="6">
    <source>
        <dbReference type="ARBA" id="ARBA00022692"/>
    </source>
</evidence>
<comment type="subcellular location">
    <subcellularLocation>
        <location evidence="1 12">Golgi apparatus</location>
        <location evidence="1 12">Golgi stack membrane</location>
        <topology evidence="1 12">Single-pass type II membrane protein</topology>
    </subcellularLocation>
</comment>
<dbReference type="GeneID" id="113206592"/>
<evidence type="ECO:0000313" key="17">
    <source>
        <dbReference type="Proteomes" id="UP000504606"/>
    </source>
</evidence>
<keyword evidence="8" id="KW-1133">Transmembrane helix</keyword>
<comment type="similarity">
    <text evidence="3 12">Belongs to the glycosyltransferase 10 family.</text>
</comment>
<dbReference type="SUPFAM" id="SSF53756">
    <property type="entry name" value="UDP-Glycosyltransferase/glycogen phosphorylase"/>
    <property type="match status" value="1"/>
</dbReference>
<evidence type="ECO:0000313" key="18">
    <source>
        <dbReference type="RefSeq" id="XP_026278527.2"/>
    </source>
</evidence>
<evidence type="ECO:0000256" key="13">
    <source>
        <dbReference type="SAM" id="MobiDB-lite"/>
    </source>
</evidence>
<dbReference type="Pfam" id="PF00852">
    <property type="entry name" value="Glyco_transf_10"/>
    <property type="match status" value="1"/>
</dbReference>
<dbReference type="AlphaFoldDB" id="A0A6J1SBW0"/>
<reference evidence="18 19" key="1">
    <citation type="submission" date="2025-04" db="UniProtKB">
        <authorList>
            <consortium name="RefSeq"/>
        </authorList>
    </citation>
    <scope>IDENTIFICATION</scope>
    <source>
        <tissue evidence="18 19">Whole organism</tissue>
    </source>
</reference>
<evidence type="ECO:0000256" key="9">
    <source>
        <dbReference type="ARBA" id="ARBA00023034"/>
    </source>
</evidence>
<keyword evidence="17" id="KW-1185">Reference proteome</keyword>
<proteinExistence type="inferred from homology"/>
<dbReference type="UniPathway" id="UPA00378"/>
<evidence type="ECO:0000256" key="4">
    <source>
        <dbReference type="ARBA" id="ARBA00022676"/>
    </source>
</evidence>
<dbReference type="InterPro" id="IPR001503">
    <property type="entry name" value="Glyco_trans_10"/>
</dbReference>
<evidence type="ECO:0000256" key="3">
    <source>
        <dbReference type="ARBA" id="ARBA00008919"/>
    </source>
</evidence>
<dbReference type="InterPro" id="IPR038577">
    <property type="entry name" value="GT10-like_C_sf"/>
</dbReference>
<comment type="pathway">
    <text evidence="2">Protein modification; protein glycosylation.</text>
</comment>
<sequence>MLPRFSPRRHFLWLLLASSLVLLVLLNVHLKPRWGGGPLGPAGGAGLVRASAPGAAPAQAPAAPGPAASLADSEAASTAAHPTQYIWPPDGPGASVKPVPFPPHPERLPWYMTNGKRRPRAVQKDPITGRRIARLWPEEEVGGDRVLNQLMFVPPEAKTEDASPKKLKKILLYNGWSSWGGLTAGQTVFKREMCPVDTCTLTDRQDEAATSDAILYKDYFRHPGVPRPPRQIWILYFLECPYHTQHIKYNDVFNWTATYRRDSDLVAPYERWAYYDPRLKQRPLAEMPNYALNKTRKVAWFVSNCAARNGRLQYAMELSKYIQVDIYGACGQLKCLRNEPEKCFALLDQHYKFYLAFENSNCKDYITEKFFVNGLGRNIIPIAMGAQPEDYARSAPVRSYIHVDDFESPKALAAYLHRLDRDDDLYNSYFRWKGTGQFINTHFFCRLCALLHDDFRPKSYRDVNAWWRGPGVCTTGSWRKQGKHKFSLPNDLEAG</sequence>
<gene>
    <name evidence="18 19" type="primary">LOC113206592</name>
</gene>
<dbReference type="FunFam" id="3.40.50.11660:FF:000004">
    <property type="entry name" value="Glycoprotein 3-alpha-L-fucosyltransferase A"/>
    <property type="match status" value="1"/>
</dbReference>
<keyword evidence="5 12" id="KW-0808">Transferase</keyword>
<dbReference type="Proteomes" id="UP000504606">
    <property type="component" value="Unplaced"/>
</dbReference>
<keyword evidence="10" id="KW-0472">Membrane</keyword>
<dbReference type="InterPro" id="IPR031481">
    <property type="entry name" value="Glyco_tran_10_N"/>
</dbReference>
<name>A0A6J1SBW0_FRAOC</name>
<evidence type="ECO:0000313" key="19">
    <source>
        <dbReference type="RefSeq" id="XP_052126404.1"/>
    </source>
</evidence>
<protein>
    <recommendedName>
        <fullName evidence="12">Fucosyltransferase</fullName>
        <ecNumber evidence="12">2.4.1.-</ecNumber>
    </recommendedName>
</protein>
<evidence type="ECO:0000256" key="8">
    <source>
        <dbReference type="ARBA" id="ARBA00022989"/>
    </source>
</evidence>
<feature type="domain" description="Fucosyltransferase N-terminal" evidence="16">
    <location>
        <begin position="167"/>
        <end position="269"/>
    </location>
</feature>
<evidence type="ECO:0000256" key="14">
    <source>
        <dbReference type="SAM" id="SignalP"/>
    </source>
</evidence>
<organism evidence="17 18">
    <name type="scientific">Frankliniella occidentalis</name>
    <name type="common">Western flower thrips</name>
    <name type="synonym">Euthrips occidentalis</name>
    <dbReference type="NCBI Taxonomy" id="133901"/>
    <lineage>
        <taxon>Eukaryota</taxon>
        <taxon>Metazoa</taxon>
        <taxon>Ecdysozoa</taxon>
        <taxon>Arthropoda</taxon>
        <taxon>Hexapoda</taxon>
        <taxon>Insecta</taxon>
        <taxon>Pterygota</taxon>
        <taxon>Neoptera</taxon>
        <taxon>Paraneoptera</taxon>
        <taxon>Thysanoptera</taxon>
        <taxon>Terebrantia</taxon>
        <taxon>Thripoidea</taxon>
        <taxon>Thripidae</taxon>
        <taxon>Frankliniella</taxon>
    </lineage>
</organism>
<feature type="chain" id="PRO_5044639454" description="Fucosyltransferase" evidence="14">
    <location>
        <begin position="27"/>
        <end position="495"/>
    </location>
</feature>
<dbReference type="PANTHER" id="PTHR48438">
    <property type="entry name" value="ALPHA-(1,3)-FUCOSYLTRANSFERASE C-RELATED"/>
    <property type="match status" value="1"/>
</dbReference>
<evidence type="ECO:0000256" key="5">
    <source>
        <dbReference type="ARBA" id="ARBA00022679"/>
    </source>
</evidence>